<dbReference type="AlphaFoldDB" id="A0AAF0FGZ7"/>
<feature type="compositionally biased region" description="Polar residues" evidence="1">
    <location>
        <begin position="283"/>
        <end position="303"/>
    </location>
</feature>
<organism evidence="3 4">
    <name type="scientific">Malassezia psittaci</name>
    <dbReference type="NCBI Taxonomy" id="1821823"/>
    <lineage>
        <taxon>Eukaryota</taxon>
        <taxon>Fungi</taxon>
        <taxon>Dikarya</taxon>
        <taxon>Basidiomycota</taxon>
        <taxon>Ustilaginomycotina</taxon>
        <taxon>Malasseziomycetes</taxon>
        <taxon>Malasseziales</taxon>
        <taxon>Malasseziaceae</taxon>
        <taxon>Malassezia</taxon>
    </lineage>
</organism>
<evidence type="ECO:0000313" key="4">
    <source>
        <dbReference type="Proteomes" id="UP001214628"/>
    </source>
</evidence>
<dbReference type="GO" id="GO:0000981">
    <property type="term" value="F:DNA-binding transcription factor activity, RNA polymerase II-specific"/>
    <property type="evidence" value="ECO:0007669"/>
    <property type="project" value="InterPro"/>
</dbReference>
<dbReference type="SMART" id="SM00066">
    <property type="entry name" value="GAL4"/>
    <property type="match status" value="1"/>
</dbReference>
<accession>A0AAF0FGZ7</accession>
<dbReference type="PROSITE" id="PS50048">
    <property type="entry name" value="ZN2_CY6_FUNGAL_2"/>
    <property type="match status" value="1"/>
</dbReference>
<feature type="compositionally biased region" description="Low complexity" evidence="1">
    <location>
        <begin position="24"/>
        <end position="35"/>
    </location>
</feature>
<dbReference type="Proteomes" id="UP001214628">
    <property type="component" value="Chromosome 4"/>
</dbReference>
<feature type="compositionally biased region" description="Basic and acidic residues" evidence="1">
    <location>
        <begin position="38"/>
        <end position="52"/>
    </location>
</feature>
<dbReference type="PANTHER" id="PTHR47783">
    <property type="entry name" value="ZN(II)2CYS6 TRANSCRIPTION FACTOR (EUROFUNG)-RELATED"/>
    <property type="match status" value="1"/>
</dbReference>
<feature type="compositionally biased region" description="Polar residues" evidence="1">
    <location>
        <begin position="355"/>
        <end position="373"/>
    </location>
</feature>
<dbReference type="CDD" id="cd00067">
    <property type="entry name" value="GAL4"/>
    <property type="match status" value="1"/>
</dbReference>
<dbReference type="InterPro" id="IPR036864">
    <property type="entry name" value="Zn2-C6_fun-type_DNA-bd_sf"/>
</dbReference>
<feature type="compositionally biased region" description="Low complexity" evidence="1">
    <location>
        <begin position="127"/>
        <end position="141"/>
    </location>
</feature>
<feature type="region of interest" description="Disordered" evidence="1">
    <location>
        <begin position="1"/>
        <end position="57"/>
    </location>
</feature>
<sequence length="457" mass="48686">MAAAAVSTDHNANLGRSPANFHGNDLSTNSDLSSSPIHQEDSHGKADARDSQNARGNSSKFRCRVAMACVHCRHRKIRCDGAQPSCYTCTRLQRKCEYERVSEHDNLLSRERKRLSRERKAARIAASTPSHHSTSHSITETSSDEKTTHGSVPQVHLPFNPKAQSPTFTIPVSQMAAISQSSPTDIPTSLMQSNPPIDATIPPAWATSQGNHVKDVNSAWIVPPSLTPPVMSMPNALSPQQDSLLSLRSTADPSLLELSAAPASLSTDSPSMMGMSYIDPNEDASSQSYPNVSRQSLSPSDSVGNVPGFPDLGHSFAGLSPGSLESESTMVEPMEMNSTLDTPLKLFSDTQQLPSTMATTPSSGDTTSLSEGGSSVFGAPMSMNFSPLSPQLAPTSFDGYEPTIDSRNFGLLDANDPNIGLYSTSVPVTEAQFSFASSELAPSSLPAMNSWTQLSNA</sequence>
<dbReference type="Pfam" id="PF00172">
    <property type="entry name" value="Zn_clus"/>
    <property type="match status" value="1"/>
</dbReference>
<feature type="domain" description="Zn(2)-C6 fungal-type" evidence="2">
    <location>
        <begin position="68"/>
        <end position="98"/>
    </location>
</feature>
<dbReference type="InterPro" id="IPR001138">
    <property type="entry name" value="Zn2Cys6_DnaBD"/>
</dbReference>
<keyword evidence="4" id="KW-1185">Reference proteome</keyword>
<feature type="region of interest" description="Disordered" evidence="1">
    <location>
        <begin position="103"/>
        <end position="159"/>
    </location>
</feature>
<dbReference type="GO" id="GO:0008270">
    <property type="term" value="F:zinc ion binding"/>
    <property type="evidence" value="ECO:0007669"/>
    <property type="project" value="InterPro"/>
</dbReference>
<dbReference type="PANTHER" id="PTHR47783:SF1">
    <property type="entry name" value="ZN(II)2CYS6 TRANSCRIPTION FACTOR (EUROFUNG)"/>
    <property type="match status" value="1"/>
</dbReference>
<evidence type="ECO:0000256" key="1">
    <source>
        <dbReference type="SAM" id="MobiDB-lite"/>
    </source>
</evidence>
<reference evidence="3" key="1">
    <citation type="submission" date="2023-02" db="EMBL/GenBank/DDBJ databases">
        <title>Mating type loci evolution in Malassezia.</title>
        <authorList>
            <person name="Coelho M.A."/>
        </authorList>
    </citation>
    <scope>NUCLEOTIDE SEQUENCE</scope>
    <source>
        <strain evidence="3">CBS 14136</strain>
    </source>
</reference>
<dbReference type="Gene3D" id="4.10.240.10">
    <property type="entry name" value="Zn(2)-C6 fungal-type DNA-binding domain"/>
    <property type="match status" value="1"/>
</dbReference>
<evidence type="ECO:0000313" key="3">
    <source>
        <dbReference type="EMBL" id="WFD44393.1"/>
    </source>
</evidence>
<feature type="region of interest" description="Disordered" evidence="1">
    <location>
        <begin position="261"/>
        <end position="309"/>
    </location>
</feature>
<protein>
    <recommendedName>
        <fullName evidence="2">Zn(2)-C6 fungal-type domain-containing protein</fullName>
    </recommendedName>
</protein>
<dbReference type="SUPFAM" id="SSF57701">
    <property type="entry name" value="Zn2/Cys6 DNA-binding domain"/>
    <property type="match status" value="1"/>
</dbReference>
<feature type="region of interest" description="Disordered" evidence="1">
    <location>
        <begin position="355"/>
        <end position="375"/>
    </location>
</feature>
<name>A0AAF0FGZ7_9BASI</name>
<feature type="compositionally biased region" description="Basic residues" evidence="1">
    <location>
        <begin position="111"/>
        <end position="122"/>
    </location>
</feature>
<proteinExistence type="predicted"/>
<gene>
    <name evidence="3" type="ORF">MPSI1_003061</name>
</gene>
<evidence type="ECO:0000259" key="2">
    <source>
        <dbReference type="PROSITE" id="PS50048"/>
    </source>
</evidence>
<dbReference type="PROSITE" id="PS00463">
    <property type="entry name" value="ZN2_CY6_FUNGAL_1"/>
    <property type="match status" value="1"/>
</dbReference>
<dbReference type="EMBL" id="CP118378">
    <property type="protein sequence ID" value="WFD44393.1"/>
    <property type="molecule type" value="Genomic_DNA"/>
</dbReference>